<sequence>MHYTGTIYRPPAEAKTLLLQVTVGCSHDRCTFCSMYKDVPFRIEPIEQIEEDLREFRSERPDAKRVYLVGGDPFVLSFERLKIIAEKIKEYLPLCETISMYARITNIKTKSTEELKALRSLGIDHLYIGIETGHDETLTRIHKGNTAEEAIIQCKRLEEVEITYHGIYLNGLAGHSKGEISALETAEFFNQLKPKSIGITSLTLIPGTNLYEQKLKGEFLEATEFERVQELKCFIEHLDTNTKVFANHVSMATPVVGKIPEDKPKMLKVLQDTIDDFDEDELRQYREQLRQL</sequence>
<dbReference type="InterPro" id="IPR058240">
    <property type="entry name" value="rSAM_sf"/>
</dbReference>
<evidence type="ECO:0000256" key="2">
    <source>
        <dbReference type="ARBA" id="ARBA00022691"/>
    </source>
</evidence>
<dbReference type="InterPro" id="IPR013785">
    <property type="entry name" value="Aldolase_TIM"/>
</dbReference>
<dbReference type="InterPro" id="IPR007197">
    <property type="entry name" value="rSAM"/>
</dbReference>
<dbReference type="GO" id="GO:0046872">
    <property type="term" value="F:metal ion binding"/>
    <property type="evidence" value="ECO:0007669"/>
    <property type="project" value="UniProtKB-KW"/>
</dbReference>
<dbReference type="Proteomes" id="UP000183954">
    <property type="component" value="Unassembled WGS sequence"/>
</dbReference>
<keyword evidence="5" id="KW-0411">Iron-sulfur</keyword>
<dbReference type="InterPro" id="IPR006638">
    <property type="entry name" value="Elp3/MiaA/NifB-like_rSAM"/>
</dbReference>
<feature type="domain" description="Radical SAM core" evidence="6">
    <location>
        <begin position="11"/>
        <end position="241"/>
    </location>
</feature>
<dbReference type="SFLD" id="SFLDG01095">
    <property type="entry name" value="Uncharacterised_Radical_SAM_Su"/>
    <property type="match status" value="1"/>
</dbReference>
<comment type="cofactor">
    <cofactor evidence="1">
        <name>[4Fe-4S] cluster</name>
        <dbReference type="ChEBI" id="CHEBI:49883"/>
    </cofactor>
</comment>
<proteinExistence type="predicted"/>
<dbReference type="EMBL" id="FQXJ01000028">
    <property type="protein sequence ID" value="SHI88164.1"/>
    <property type="molecule type" value="Genomic_DNA"/>
</dbReference>
<evidence type="ECO:0000256" key="3">
    <source>
        <dbReference type="ARBA" id="ARBA00022723"/>
    </source>
</evidence>
<dbReference type="InterPro" id="IPR051198">
    <property type="entry name" value="BchE-like"/>
</dbReference>
<reference evidence="8" key="1">
    <citation type="submission" date="2016-11" db="EMBL/GenBank/DDBJ databases">
        <authorList>
            <person name="Varghese N."/>
            <person name="Submissions S."/>
        </authorList>
    </citation>
    <scope>NUCLEOTIDE SEQUENCE [LARGE SCALE GENOMIC DNA]</scope>
    <source>
        <strain evidence="8">DSM 15449</strain>
    </source>
</reference>
<keyword evidence="4" id="KW-0408">Iron</keyword>
<dbReference type="Gene3D" id="3.20.20.70">
    <property type="entry name" value="Aldolase class I"/>
    <property type="match status" value="1"/>
</dbReference>
<evidence type="ECO:0000259" key="6">
    <source>
        <dbReference type="PROSITE" id="PS51918"/>
    </source>
</evidence>
<dbReference type="SMART" id="SM00729">
    <property type="entry name" value="Elp3"/>
    <property type="match status" value="1"/>
</dbReference>
<evidence type="ECO:0000256" key="4">
    <source>
        <dbReference type="ARBA" id="ARBA00023004"/>
    </source>
</evidence>
<dbReference type="RefSeq" id="WP_073032797.1">
    <property type="nucleotide sequence ID" value="NZ_FQXJ01000028.1"/>
</dbReference>
<evidence type="ECO:0000313" key="8">
    <source>
        <dbReference type="Proteomes" id="UP000183954"/>
    </source>
</evidence>
<dbReference type="PANTHER" id="PTHR43409">
    <property type="entry name" value="ANAEROBIC MAGNESIUM-PROTOPORPHYRIN IX MONOMETHYL ESTER CYCLASE-RELATED"/>
    <property type="match status" value="1"/>
</dbReference>
<dbReference type="GO" id="GO:0003824">
    <property type="term" value="F:catalytic activity"/>
    <property type="evidence" value="ECO:0007669"/>
    <property type="project" value="InterPro"/>
</dbReference>
<keyword evidence="8" id="KW-1185">Reference proteome</keyword>
<accession>A0A1M6ERN3</accession>
<dbReference type="SFLD" id="SFLDG01082">
    <property type="entry name" value="B12-binding_domain_containing"/>
    <property type="match status" value="1"/>
</dbReference>
<dbReference type="Pfam" id="PF04055">
    <property type="entry name" value="Radical_SAM"/>
    <property type="match status" value="1"/>
</dbReference>
<dbReference type="PROSITE" id="PS51918">
    <property type="entry name" value="RADICAL_SAM"/>
    <property type="match status" value="1"/>
</dbReference>
<keyword evidence="3" id="KW-0479">Metal-binding</keyword>
<evidence type="ECO:0000256" key="1">
    <source>
        <dbReference type="ARBA" id="ARBA00001966"/>
    </source>
</evidence>
<keyword evidence="2" id="KW-0949">S-adenosyl-L-methionine</keyword>
<dbReference type="OrthoDB" id="9777636at2"/>
<dbReference type="PANTHER" id="PTHR43409:SF4">
    <property type="entry name" value="RADICAL SAM SUPERFAMILY PROTEIN"/>
    <property type="match status" value="1"/>
</dbReference>
<organism evidence="7 8">
    <name type="scientific">Desulfosporosinus lacus DSM 15449</name>
    <dbReference type="NCBI Taxonomy" id="1121420"/>
    <lineage>
        <taxon>Bacteria</taxon>
        <taxon>Bacillati</taxon>
        <taxon>Bacillota</taxon>
        <taxon>Clostridia</taxon>
        <taxon>Eubacteriales</taxon>
        <taxon>Desulfitobacteriaceae</taxon>
        <taxon>Desulfosporosinus</taxon>
    </lineage>
</organism>
<dbReference type="SFLD" id="SFLDS00029">
    <property type="entry name" value="Radical_SAM"/>
    <property type="match status" value="1"/>
</dbReference>
<dbReference type="CDD" id="cd01335">
    <property type="entry name" value="Radical_SAM"/>
    <property type="match status" value="1"/>
</dbReference>
<dbReference type="GO" id="GO:0051536">
    <property type="term" value="F:iron-sulfur cluster binding"/>
    <property type="evidence" value="ECO:0007669"/>
    <property type="project" value="UniProtKB-KW"/>
</dbReference>
<name>A0A1M6ERN3_9FIRM</name>
<protein>
    <submittedName>
        <fullName evidence="7">Fe-S oxidoreductase</fullName>
    </submittedName>
</protein>
<dbReference type="SUPFAM" id="SSF102114">
    <property type="entry name" value="Radical SAM enzymes"/>
    <property type="match status" value="1"/>
</dbReference>
<gene>
    <name evidence="7" type="ORF">SAMN02746098_04794</name>
</gene>
<dbReference type="AlphaFoldDB" id="A0A1M6ERN3"/>
<evidence type="ECO:0000256" key="5">
    <source>
        <dbReference type="ARBA" id="ARBA00023014"/>
    </source>
</evidence>
<evidence type="ECO:0000313" key="7">
    <source>
        <dbReference type="EMBL" id="SHI88164.1"/>
    </source>
</evidence>
<dbReference type="STRING" id="1121420.SAMN02746098_04794"/>